<protein>
    <submittedName>
        <fullName evidence="6">Transcriptional regulator, LysR family</fullName>
    </submittedName>
</protein>
<keyword evidence="3" id="KW-0238">DNA-binding</keyword>
<dbReference type="Gene3D" id="3.40.190.10">
    <property type="entry name" value="Periplasmic binding protein-like II"/>
    <property type="match status" value="2"/>
</dbReference>
<dbReference type="GO" id="GO:0006351">
    <property type="term" value="P:DNA-templated transcription"/>
    <property type="evidence" value="ECO:0007669"/>
    <property type="project" value="TreeGrafter"/>
</dbReference>
<dbReference type="PROSITE" id="PS50931">
    <property type="entry name" value="HTH_LYSR"/>
    <property type="match status" value="1"/>
</dbReference>
<evidence type="ECO:0000256" key="4">
    <source>
        <dbReference type="ARBA" id="ARBA00023163"/>
    </source>
</evidence>
<dbReference type="SUPFAM" id="SSF53850">
    <property type="entry name" value="Periplasmic binding protein-like II"/>
    <property type="match status" value="1"/>
</dbReference>
<feature type="domain" description="HTH lysR-type" evidence="5">
    <location>
        <begin position="10"/>
        <end position="67"/>
    </location>
</feature>
<dbReference type="InterPro" id="IPR036390">
    <property type="entry name" value="WH_DNA-bd_sf"/>
</dbReference>
<dbReference type="InterPro" id="IPR058163">
    <property type="entry name" value="LysR-type_TF_proteobact-type"/>
</dbReference>
<dbReference type="KEGG" id="otr:OTERR_11550"/>
<dbReference type="AlphaFoldDB" id="A0A5C1E6T6"/>
<sequence>MAPANLRQLPTLDNLKGFVAAARHLSFTKAALELSLSQSAVSRQVQGLEEQLGTALFLRTTRQLRLTPAGELLYRNASDMLARLAAVVDDIASAGQRPRVTVSASIGFSALWLVPRLSDFQGLHPDIGVRLSADNRRVDLEAEDVDVAIRYCTAVNAPAGSLKLFDEVLLPVASPALAASLPAGPALNGANLPSLTLLALEDGSDYPGLRWENWLDPLGLSATQAKGLLQFNHYDQCIAAALAGHGAALGRLPLIRDRLGEGRLVPLAPPRDSADGHGYYLLRAPGGQRPEVARFVAWLQAVATRESSADAIIPDHA</sequence>
<dbReference type="FunFam" id="1.10.10.10:FF:000001">
    <property type="entry name" value="LysR family transcriptional regulator"/>
    <property type="match status" value="1"/>
</dbReference>
<dbReference type="InterPro" id="IPR005119">
    <property type="entry name" value="LysR_subst-bd"/>
</dbReference>
<dbReference type="GO" id="GO:0003700">
    <property type="term" value="F:DNA-binding transcription factor activity"/>
    <property type="evidence" value="ECO:0007669"/>
    <property type="project" value="InterPro"/>
</dbReference>
<dbReference type="InterPro" id="IPR000847">
    <property type="entry name" value="LysR_HTH_N"/>
</dbReference>
<keyword evidence="7" id="KW-1185">Reference proteome</keyword>
<keyword evidence="2" id="KW-0805">Transcription regulation</keyword>
<name>A0A5C1E6T6_9RHOO</name>
<dbReference type="EMBL" id="CP022579">
    <property type="protein sequence ID" value="QEL64631.1"/>
    <property type="molecule type" value="Genomic_DNA"/>
</dbReference>
<keyword evidence="4" id="KW-0804">Transcription</keyword>
<accession>A0A5C1E6T6</accession>
<dbReference type="PANTHER" id="PTHR30537">
    <property type="entry name" value="HTH-TYPE TRANSCRIPTIONAL REGULATOR"/>
    <property type="match status" value="1"/>
</dbReference>
<dbReference type="SUPFAM" id="SSF46785">
    <property type="entry name" value="Winged helix' DNA-binding domain"/>
    <property type="match status" value="1"/>
</dbReference>
<gene>
    <name evidence="6" type="ORF">OTERR_11550</name>
</gene>
<dbReference type="InterPro" id="IPR036388">
    <property type="entry name" value="WH-like_DNA-bd_sf"/>
</dbReference>
<dbReference type="Proteomes" id="UP000323671">
    <property type="component" value="Chromosome"/>
</dbReference>
<evidence type="ECO:0000256" key="1">
    <source>
        <dbReference type="ARBA" id="ARBA00009437"/>
    </source>
</evidence>
<dbReference type="PRINTS" id="PR00039">
    <property type="entry name" value="HTHLYSR"/>
</dbReference>
<evidence type="ECO:0000313" key="6">
    <source>
        <dbReference type="EMBL" id="QEL64631.1"/>
    </source>
</evidence>
<dbReference type="Pfam" id="PF00126">
    <property type="entry name" value="HTH_1"/>
    <property type="match status" value="1"/>
</dbReference>
<organism evidence="6 7">
    <name type="scientific">Oryzomicrobium terrae</name>
    <dbReference type="NCBI Taxonomy" id="1735038"/>
    <lineage>
        <taxon>Bacteria</taxon>
        <taxon>Pseudomonadati</taxon>
        <taxon>Pseudomonadota</taxon>
        <taxon>Betaproteobacteria</taxon>
        <taxon>Rhodocyclales</taxon>
        <taxon>Rhodocyclaceae</taxon>
        <taxon>Oryzomicrobium</taxon>
    </lineage>
</organism>
<evidence type="ECO:0000313" key="7">
    <source>
        <dbReference type="Proteomes" id="UP000323671"/>
    </source>
</evidence>
<evidence type="ECO:0000256" key="3">
    <source>
        <dbReference type="ARBA" id="ARBA00023125"/>
    </source>
</evidence>
<reference evidence="6 7" key="1">
    <citation type="submission" date="2017-07" db="EMBL/GenBank/DDBJ databases">
        <title>Complete genome sequence of Oryzomicrobium terrae TPP412.</title>
        <authorList>
            <person name="Chiu L.-W."/>
            <person name="Lo K.-J."/>
            <person name="Tsai Y.-M."/>
            <person name="Lin S.-S."/>
            <person name="Kuo C.-H."/>
            <person name="Liu C.-T."/>
        </authorList>
    </citation>
    <scope>NUCLEOTIDE SEQUENCE [LARGE SCALE GENOMIC DNA]</scope>
    <source>
        <strain evidence="6 7">TPP412</strain>
    </source>
</reference>
<evidence type="ECO:0000259" key="5">
    <source>
        <dbReference type="PROSITE" id="PS50931"/>
    </source>
</evidence>
<dbReference type="GO" id="GO:0043565">
    <property type="term" value="F:sequence-specific DNA binding"/>
    <property type="evidence" value="ECO:0007669"/>
    <property type="project" value="TreeGrafter"/>
</dbReference>
<dbReference type="Gene3D" id="1.10.10.10">
    <property type="entry name" value="Winged helix-like DNA-binding domain superfamily/Winged helix DNA-binding domain"/>
    <property type="match status" value="1"/>
</dbReference>
<dbReference type="PANTHER" id="PTHR30537:SF26">
    <property type="entry name" value="GLYCINE CLEAVAGE SYSTEM TRANSCRIPTIONAL ACTIVATOR"/>
    <property type="match status" value="1"/>
</dbReference>
<evidence type="ECO:0000256" key="2">
    <source>
        <dbReference type="ARBA" id="ARBA00023015"/>
    </source>
</evidence>
<dbReference type="Pfam" id="PF03466">
    <property type="entry name" value="LysR_substrate"/>
    <property type="match status" value="1"/>
</dbReference>
<proteinExistence type="inferred from homology"/>
<dbReference type="RefSeq" id="WP_149425123.1">
    <property type="nucleotide sequence ID" value="NZ_CP022579.1"/>
</dbReference>
<comment type="similarity">
    <text evidence="1">Belongs to the LysR transcriptional regulatory family.</text>
</comment>